<dbReference type="EMBL" id="KE345130">
    <property type="protein sequence ID" value="EXB94185.1"/>
    <property type="molecule type" value="Genomic_DNA"/>
</dbReference>
<gene>
    <name evidence="1" type="ORF">L484_007848</name>
</gene>
<dbReference type="AlphaFoldDB" id="W9RJN7"/>
<evidence type="ECO:0000313" key="1">
    <source>
        <dbReference type="EMBL" id="EXB94185.1"/>
    </source>
</evidence>
<keyword evidence="2" id="KW-1185">Reference proteome</keyword>
<accession>W9RJN7</accession>
<reference evidence="2" key="1">
    <citation type="submission" date="2013-01" db="EMBL/GenBank/DDBJ databases">
        <title>Draft Genome Sequence of a Mulberry Tree, Morus notabilis C.K. Schneid.</title>
        <authorList>
            <person name="He N."/>
            <person name="Zhao S."/>
        </authorList>
    </citation>
    <scope>NUCLEOTIDE SEQUENCE</scope>
</reference>
<sequence>MEYLQKEEEWQEQSLSSFISLPLSLFGHTLQNMPHKLKPPSLKNGGAYINQIGLRTFNQYSFREGDELTKSRGGWLRRRESTGGEAVMTARTDETSKLIAEGGTATPQRMRRGRCVVRIWRRGCYDAWIWWRRGQMHRRESGAVGTRR</sequence>
<dbReference type="Proteomes" id="UP000030645">
    <property type="component" value="Unassembled WGS sequence"/>
</dbReference>
<name>W9RJN7_9ROSA</name>
<protein>
    <submittedName>
        <fullName evidence="1">Uncharacterized protein</fullName>
    </submittedName>
</protein>
<proteinExistence type="predicted"/>
<organism evidence="1 2">
    <name type="scientific">Morus notabilis</name>
    <dbReference type="NCBI Taxonomy" id="981085"/>
    <lineage>
        <taxon>Eukaryota</taxon>
        <taxon>Viridiplantae</taxon>
        <taxon>Streptophyta</taxon>
        <taxon>Embryophyta</taxon>
        <taxon>Tracheophyta</taxon>
        <taxon>Spermatophyta</taxon>
        <taxon>Magnoliopsida</taxon>
        <taxon>eudicotyledons</taxon>
        <taxon>Gunneridae</taxon>
        <taxon>Pentapetalae</taxon>
        <taxon>rosids</taxon>
        <taxon>fabids</taxon>
        <taxon>Rosales</taxon>
        <taxon>Moraceae</taxon>
        <taxon>Moreae</taxon>
        <taxon>Morus</taxon>
    </lineage>
</organism>
<evidence type="ECO:0000313" key="2">
    <source>
        <dbReference type="Proteomes" id="UP000030645"/>
    </source>
</evidence>